<accession>A0A0D3ESC2</accession>
<feature type="compositionally biased region" description="Gly residues" evidence="1">
    <location>
        <begin position="1"/>
        <end position="11"/>
    </location>
</feature>
<reference evidence="2" key="1">
    <citation type="journal article" date="2009" name="Rice">
        <title>De Novo Next Generation Sequencing of Plant Genomes.</title>
        <authorList>
            <person name="Rounsley S."/>
            <person name="Marri P.R."/>
            <person name="Yu Y."/>
            <person name="He R."/>
            <person name="Sisneros N."/>
            <person name="Goicoechea J.L."/>
            <person name="Lee S.J."/>
            <person name="Angelova A."/>
            <person name="Kudrna D."/>
            <person name="Luo M."/>
            <person name="Affourtit J."/>
            <person name="Desany B."/>
            <person name="Knight J."/>
            <person name="Niazi F."/>
            <person name="Egholm M."/>
            <person name="Wing R.A."/>
        </authorList>
    </citation>
    <scope>NUCLEOTIDE SEQUENCE [LARGE SCALE GENOMIC DNA]</scope>
    <source>
        <strain evidence="2">cv. IRGC 105608</strain>
    </source>
</reference>
<evidence type="ECO:0000313" key="3">
    <source>
        <dbReference type="Proteomes" id="UP000026960"/>
    </source>
</evidence>
<proteinExistence type="predicted"/>
<dbReference type="AlphaFoldDB" id="A0A0D3ESC2"/>
<sequence>MKIYAGGQGGDGQERRETRSPLPLGGRRRRRLGCLLCCFDGGKDGEGKGEELGQCAARALRTTSLWVRDHGMELPEMVVQAGRRRRKPH</sequence>
<dbReference type="HOGENOM" id="CLU_179580_0_0_1"/>
<feature type="region of interest" description="Disordered" evidence="1">
    <location>
        <begin position="1"/>
        <end position="26"/>
    </location>
</feature>
<protein>
    <submittedName>
        <fullName evidence="2">Uncharacterized protein</fullName>
    </submittedName>
</protein>
<name>A0A0D3ESC2_9ORYZ</name>
<evidence type="ECO:0000256" key="1">
    <source>
        <dbReference type="SAM" id="MobiDB-lite"/>
    </source>
</evidence>
<dbReference type="EnsemblPlants" id="OBART01G26100.1">
    <property type="protein sequence ID" value="OBART01G26100.1"/>
    <property type="gene ID" value="OBART01G26100"/>
</dbReference>
<organism evidence="2">
    <name type="scientific">Oryza barthii</name>
    <dbReference type="NCBI Taxonomy" id="65489"/>
    <lineage>
        <taxon>Eukaryota</taxon>
        <taxon>Viridiplantae</taxon>
        <taxon>Streptophyta</taxon>
        <taxon>Embryophyta</taxon>
        <taxon>Tracheophyta</taxon>
        <taxon>Spermatophyta</taxon>
        <taxon>Magnoliopsida</taxon>
        <taxon>Liliopsida</taxon>
        <taxon>Poales</taxon>
        <taxon>Poaceae</taxon>
        <taxon>BOP clade</taxon>
        <taxon>Oryzoideae</taxon>
        <taxon>Oryzeae</taxon>
        <taxon>Oryzinae</taxon>
        <taxon>Oryza</taxon>
    </lineage>
</organism>
<reference evidence="2" key="2">
    <citation type="submission" date="2015-03" db="UniProtKB">
        <authorList>
            <consortium name="EnsemblPlants"/>
        </authorList>
    </citation>
    <scope>IDENTIFICATION</scope>
</reference>
<evidence type="ECO:0000313" key="2">
    <source>
        <dbReference type="EnsemblPlants" id="OBART01G26100.1"/>
    </source>
</evidence>
<dbReference type="Gramene" id="OBART01G26100.1">
    <property type="protein sequence ID" value="OBART01G26100.1"/>
    <property type="gene ID" value="OBART01G26100"/>
</dbReference>
<dbReference type="PaxDb" id="65489-OBART01G26100.1"/>
<keyword evidence="3" id="KW-1185">Reference proteome</keyword>
<dbReference type="Proteomes" id="UP000026960">
    <property type="component" value="Chromosome 1"/>
</dbReference>